<reference evidence="2" key="1">
    <citation type="submission" date="2020-02" db="EMBL/GenBank/DDBJ databases">
        <authorList>
            <person name="Meier V. D."/>
        </authorList>
    </citation>
    <scope>NUCLEOTIDE SEQUENCE</scope>
    <source>
        <strain evidence="2">AVDCRST_MAG53</strain>
    </source>
</reference>
<name>A0A6J4RS04_9ACTN</name>
<sequence length="50" mass="5522">MLKGTVRLRLGNREVLVKAGQAASFNTMTTHSMTGYGGPLDHHGERRRRG</sequence>
<gene>
    <name evidence="2" type="ORF">AVDCRST_MAG53-176</name>
</gene>
<evidence type="ECO:0008006" key="3">
    <source>
        <dbReference type="Google" id="ProtNLM"/>
    </source>
</evidence>
<dbReference type="EMBL" id="CADCVR010000008">
    <property type="protein sequence ID" value="CAA9474678.1"/>
    <property type="molecule type" value="Genomic_DNA"/>
</dbReference>
<accession>A0A6J4RS04</accession>
<evidence type="ECO:0000256" key="1">
    <source>
        <dbReference type="SAM" id="MobiDB-lite"/>
    </source>
</evidence>
<organism evidence="2">
    <name type="scientific">uncultured Solirubrobacteraceae bacterium</name>
    <dbReference type="NCBI Taxonomy" id="1162706"/>
    <lineage>
        <taxon>Bacteria</taxon>
        <taxon>Bacillati</taxon>
        <taxon>Actinomycetota</taxon>
        <taxon>Thermoleophilia</taxon>
        <taxon>Solirubrobacterales</taxon>
        <taxon>Solirubrobacteraceae</taxon>
        <taxon>environmental samples</taxon>
    </lineage>
</organism>
<feature type="region of interest" description="Disordered" evidence="1">
    <location>
        <begin position="30"/>
        <end position="50"/>
    </location>
</feature>
<dbReference type="SUPFAM" id="SSF51182">
    <property type="entry name" value="RmlC-like cupins"/>
    <property type="match status" value="1"/>
</dbReference>
<proteinExistence type="predicted"/>
<protein>
    <recommendedName>
        <fullName evidence="3">Cupin 2 conserved barrel domain-containing protein</fullName>
    </recommendedName>
</protein>
<evidence type="ECO:0000313" key="2">
    <source>
        <dbReference type="EMBL" id="CAA9474678.1"/>
    </source>
</evidence>
<dbReference type="AlphaFoldDB" id="A0A6J4RS04"/>
<dbReference type="InterPro" id="IPR011051">
    <property type="entry name" value="RmlC_Cupin_sf"/>
</dbReference>